<keyword evidence="7" id="KW-0598">Phosphotransferase system</keyword>
<protein>
    <submittedName>
        <fullName evidence="14">PTS system, fructose-specific IIC component</fullName>
    </submittedName>
</protein>
<evidence type="ECO:0000256" key="3">
    <source>
        <dbReference type="ARBA" id="ARBA00022475"/>
    </source>
</evidence>
<dbReference type="EMBL" id="FMBC01000056">
    <property type="protein sequence ID" value="SCC64459.1"/>
    <property type="molecule type" value="Genomic_DNA"/>
</dbReference>
<evidence type="ECO:0000259" key="13">
    <source>
        <dbReference type="PROSITE" id="PS51104"/>
    </source>
</evidence>
<evidence type="ECO:0000256" key="6">
    <source>
        <dbReference type="ARBA" id="ARBA00022679"/>
    </source>
</evidence>
<sequence>MKTLLIIDSELGQARAYMAKTLLSAAAQKANLQFIENPGEAELAIVLGSQLPNDSALGGKKVWLGDINRAVAHPELFLSEAKNHAAIYTAPAAVAAAPVASNGPKRIVAVTACPTGVAHTFMAAEAIETEAKKRGWWVKVETRGSVGAGNAITPEEVAQADLVIVAADIEVDLAKFAGKPMYRTTTGLALKKTAQELDKAVAEAKPYQPSGQAQSESSEGKKESAGAYRHLLTGVSYMLPMVVAGGLLIALSFAFGITAFKEEGTLAAALMKIGGGSAFALMVPVLAGFIAFSIADRPGLTPGLIGGMLAVSTGSGFIGGIIAGFLAGYLAKAISKGLKLPPSMEALKPILIIPLVSSLIVGLAMIYLIGAPVAKILAGLTSWLQTMGTANAVLLGAILGGMMCTDMGGPVNKAAYAFGVGLLSTQTYAPMAAIMAAGMVPPLAMGLATLVARNKFDKGQREGGKAALVLGLCFISEGAIPFAARDPMRVIPCCIAGGALTGAISMAIGAKLMAPHGGLFVLLIPGAITPVLGYLLSIVAGTLLTGLVYAFLKRPETEAAAKVA</sequence>
<dbReference type="GO" id="GO:0005351">
    <property type="term" value="F:carbohydrate:proton symporter activity"/>
    <property type="evidence" value="ECO:0007669"/>
    <property type="project" value="InterPro"/>
</dbReference>
<dbReference type="Pfam" id="PF02378">
    <property type="entry name" value="PTS_EIIC"/>
    <property type="match status" value="1"/>
</dbReference>
<evidence type="ECO:0000256" key="5">
    <source>
        <dbReference type="ARBA" id="ARBA00022597"/>
    </source>
</evidence>
<feature type="transmembrane region" description="Helical" evidence="11">
    <location>
        <begin position="304"/>
        <end position="330"/>
    </location>
</feature>
<dbReference type="Proteomes" id="UP000198515">
    <property type="component" value="Unassembled WGS sequence"/>
</dbReference>
<dbReference type="Gene3D" id="3.40.50.2300">
    <property type="match status" value="1"/>
</dbReference>
<keyword evidence="8 11" id="KW-0812">Transmembrane</keyword>
<dbReference type="GO" id="GO:0005886">
    <property type="term" value="C:plasma membrane"/>
    <property type="evidence" value="ECO:0007669"/>
    <property type="project" value="UniProtKB-SubCell"/>
</dbReference>
<dbReference type="CDD" id="cd05569">
    <property type="entry name" value="PTS_IIB_fructose"/>
    <property type="match status" value="1"/>
</dbReference>
<evidence type="ECO:0000256" key="1">
    <source>
        <dbReference type="ARBA" id="ARBA00004429"/>
    </source>
</evidence>
<keyword evidence="15" id="KW-1185">Reference proteome</keyword>
<dbReference type="GO" id="GO:0009401">
    <property type="term" value="P:phosphoenolpyruvate-dependent sugar phosphotransferase system"/>
    <property type="evidence" value="ECO:0007669"/>
    <property type="project" value="UniProtKB-KW"/>
</dbReference>
<dbReference type="InterPro" id="IPR003501">
    <property type="entry name" value="PTS_EIIB_2/3"/>
</dbReference>
<evidence type="ECO:0000256" key="4">
    <source>
        <dbReference type="ARBA" id="ARBA00022553"/>
    </source>
</evidence>
<dbReference type="InterPro" id="IPR036095">
    <property type="entry name" value="PTS_EIIB-like_sf"/>
</dbReference>
<dbReference type="InterPro" id="IPR013014">
    <property type="entry name" value="PTS_EIIC_2"/>
</dbReference>
<evidence type="ECO:0000256" key="8">
    <source>
        <dbReference type="ARBA" id="ARBA00022692"/>
    </source>
</evidence>
<dbReference type="InterPro" id="IPR003352">
    <property type="entry name" value="PTS_EIIC"/>
</dbReference>
<dbReference type="NCBIfam" id="TIGR01427">
    <property type="entry name" value="PTS_IIC_fructo"/>
    <property type="match status" value="1"/>
</dbReference>
<keyword evidence="2" id="KW-0813">Transport</keyword>
<evidence type="ECO:0000256" key="7">
    <source>
        <dbReference type="ARBA" id="ARBA00022683"/>
    </source>
</evidence>
<organism evidence="14 15">
    <name type="scientific">Kosakonia oryziphila</name>
    <dbReference type="NCBI Taxonomy" id="1005667"/>
    <lineage>
        <taxon>Bacteria</taxon>
        <taxon>Pseudomonadati</taxon>
        <taxon>Pseudomonadota</taxon>
        <taxon>Gammaproteobacteria</taxon>
        <taxon>Enterobacterales</taxon>
        <taxon>Enterobacteriaceae</taxon>
        <taxon>Kosakonia</taxon>
    </lineage>
</organism>
<feature type="transmembrane region" description="Helical" evidence="11">
    <location>
        <begin position="428"/>
        <end position="452"/>
    </location>
</feature>
<dbReference type="InterPro" id="IPR013011">
    <property type="entry name" value="PTS_EIIB_2"/>
</dbReference>
<dbReference type="PROSITE" id="PS51099">
    <property type="entry name" value="PTS_EIIB_TYPE_2"/>
    <property type="match status" value="1"/>
</dbReference>
<dbReference type="GO" id="GO:0090563">
    <property type="term" value="F:protein-phosphocysteine-sugar phosphotransferase activity"/>
    <property type="evidence" value="ECO:0007669"/>
    <property type="project" value="TreeGrafter"/>
</dbReference>
<dbReference type="GO" id="GO:0022877">
    <property type="term" value="F:protein-N(PI)-phosphohistidine-fructose phosphotransferase system transporter activity"/>
    <property type="evidence" value="ECO:0007669"/>
    <property type="project" value="InterPro"/>
</dbReference>
<feature type="domain" description="PTS EIIB type-2" evidence="12">
    <location>
        <begin position="107"/>
        <end position="202"/>
    </location>
</feature>
<dbReference type="Pfam" id="PF02302">
    <property type="entry name" value="PTS_IIB"/>
    <property type="match status" value="1"/>
</dbReference>
<dbReference type="FunFam" id="3.40.50.2300:FF:000014">
    <property type="entry name" value="PTS system fructose-like transporter subunit IIB"/>
    <property type="match status" value="1"/>
</dbReference>
<evidence type="ECO:0000256" key="9">
    <source>
        <dbReference type="ARBA" id="ARBA00022989"/>
    </source>
</evidence>
<dbReference type="NCBIfam" id="TIGR00829">
    <property type="entry name" value="FRU"/>
    <property type="match status" value="1"/>
</dbReference>
<dbReference type="InterPro" id="IPR006327">
    <property type="entry name" value="PTS_IIC_fruc"/>
</dbReference>
<feature type="domain" description="PTS EIIC type-2" evidence="13">
    <location>
        <begin position="227"/>
        <end position="562"/>
    </location>
</feature>
<feature type="transmembrane region" description="Helical" evidence="11">
    <location>
        <begin position="520"/>
        <end position="552"/>
    </location>
</feature>
<gene>
    <name evidence="14" type="ORF">GA0061070_105621</name>
</gene>
<reference evidence="15" key="1">
    <citation type="submission" date="2016-08" db="EMBL/GenBank/DDBJ databases">
        <authorList>
            <person name="Varghese N."/>
            <person name="Submissions Spin"/>
        </authorList>
    </citation>
    <scope>NUCLEOTIDE SEQUENCE [LARGE SCALE GENOMIC DNA]</scope>
    <source>
        <strain evidence="15">REICA_142</strain>
    </source>
</reference>
<dbReference type="Pfam" id="PF25554">
    <property type="entry name" value="PTS_EIIB_BC_N"/>
    <property type="match status" value="1"/>
</dbReference>
<keyword evidence="10 11" id="KW-0472">Membrane</keyword>
<evidence type="ECO:0000259" key="12">
    <source>
        <dbReference type="PROSITE" id="PS51099"/>
    </source>
</evidence>
<feature type="transmembrane region" description="Helical" evidence="11">
    <location>
        <begin position="266"/>
        <end position="292"/>
    </location>
</feature>
<dbReference type="RefSeq" id="WP_090138027.1">
    <property type="nucleotide sequence ID" value="NZ_FMBC01000056.1"/>
</dbReference>
<keyword evidence="9 11" id="KW-1133">Transmembrane helix</keyword>
<keyword evidence="5" id="KW-0762">Sugar transport</keyword>
<proteinExistence type="predicted"/>
<keyword evidence="3" id="KW-1003">Cell membrane</keyword>
<name>A0A1C4G8C0_9ENTR</name>
<keyword evidence="4" id="KW-0597">Phosphoprotein</keyword>
<comment type="subcellular location">
    <subcellularLocation>
        <location evidence="1">Cell inner membrane</location>
        <topology evidence="1">Multi-pass membrane protein</topology>
    </subcellularLocation>
</comment>
<dbReference type="InterPro" id="IPR050864">
    <property type="entry name" value="Bacterial_PTS_Sugar_Transport"/>
</dbReference>
<dbReference type="AlphaFoldDB" id="A0A1C4G8C0"/>
<feature type="transmembrane region" description="Helical" evidence="11">
    <location>
        <begin position="237"/>
        <end position="260"/>
    </location>
</feature>
<evidence type="ECO:0000313" key="15">
    <source>
        <dbReference type="Proteomes" id="UP000198515"/>
    </source>
</evidence>
<feature type="transmembrane region" description="Helical" evidence="11">
    <location>
        <begin position="464"/>
        <end position="483"/>
    </location>
</feature>
<dbReference type="OrthoDB" id="9782569at2"/>
<evidence type="ECO:0000256" key="2">
    <source>
        <dbReference type="ARBA" id="ARBA00022448"/>
    </source>
</evidence>
<dbReference type="InterPro" id="IPR003353">
    <property type="entry name" value="PTS_IIB_fruc"/>
</dbReference>
<dbReference type="SUPFAM" id="SSF52794">
    <property type="entry name" value="PTS system IIB component-like"/>
    <property type="match status" value="2"/>
</dbReference>
<evidence type="ECO:0000256" key="10">
    <source>
        <dbReference type="ARBA" id="ARBA00023136"/>
    </source>
</evidence>
<dbReference type="PANTHER" id="PTHR30505:SF32">
    <property type="entry name" value="PTS SYSTEM FRUCTOSE-SPECIFIC EIIB'BC COMPONENT"/>
    <property type="match status" value="1"/>
</dbReference>
<dbReference type="PROSITE" id="PS51104">
    <property type="entry name" value="PTS_EIIC_TYPE_2"/>
    <property type="match status" value="1"/>
</dbReference>
<feature type="transmembrane region" description="Helical" evidence="11">
    <location>
        <begin position="489"/>
        <end position="508"/>
    </location>
</feature>
<feature type="transmembrane region" description="Helical" evidence="11">
    <location>
        <begin position="350"/>
        <end position="370"/>
    </location>
</feature>
<dbReference type="NCBIfam" id="NF007984">
    <property type="entry name" value="PRK10712.1"/>
    <property type="match status" value="1"/>
</dbReference>
<keyword evidence="6" id="KW-0808">Transferase</keyword>
<feature type="transmembrane region" description="Helical" evidence="11">
    <location>
        <begin position="382"/>
        <end position="403"/>
    </location>
</feature>
<accession>A0A1C4G8C0</accession>
<dbReference type="PANTHER" id="PTHR30505">
    <property type="entry name" value="FRUCTOSE-LIKE PERMEASE"/>
    <property type="match status" value="1"/>
</dbReference>
<evidence type="ECO:0000256" key="11">
    <source>
        <dbReference type="SAM" id="Phobius"/>
    </source>
</evidence>
<evidence type="ECO:0000313" key="14">
    <source>
        <dbReference type="EMBL" id="SCC64459.1"/>
    </source>
</evidence>